<feature type="region of interest" description="Disordered" evidence="1">
    <location>
        <begin position="1"/>
        <end position="48"/>
    </location>
</feature>
<sequence>MKGELTMANNNNHSKNRRGNEENEEKRSSKKDKRISYNAYKSKPNDPSWYETTPELTKAVTNFSFDTATGYAFGMGDLDDPMHGTSNPGIMTIAVSPTVGWATNPNSPVNNAAMHVYSFIRHENSGNKNYDPNDYFLYLLSYDGISMWLEFLKRVYGVANTYHPHNEYFPRAVLTAMGINAKDIIKHKPRLLTLINTTALDLSLKKVPAYLPYGAKHRWLMEGVYQDANLAKAQVYAFVPEYIFEYDIDEDGAGCVVPKPFYSQALALGGYGIEELETFTQNLMDSFFREEDLGVMSGDTMKAYGSNCYAPMGIESTYRVLPSYLPEVLDQIQNLTLMGGYDGATCRVVQSEDKDYLVSKPEWRLPEEYRAGGRTPFMREQFLNFEMAAVNHGNVAEATRMTNIASVYNEVENTIAATTIGSEVANYAVIWTFGYNENIGQFDLHRTPAIFTSFLAPIKADSGHSLMGMIDADVVVNALQPFMYDLSVLCQFDRHPQIYATAYVSYPNPDDPETDVTKWVYARNFLGDLANYYVIDRTELELLSTNALKAEFGLMTN</sequence>
<dbReference type="RefSeq" id="YP_010839760.1">
    <property type="nucleotide sequence ID" value="NC_078097.1"/>
</dbReference>
<dbReference type="KEGG" id="vg:80549738"/>
<proteinExistence type="predicted"/>
<feature type="compositionally biased region" description="Basic and acidic residues" evidence="1">
    <location>
        <begin position="18"/>
        <end position="27"/>
    </location>
</feature>
<name>A0A0H4AQ74_9VIRU</name>
<dbReference type="Pfam" id="PF20816">
    <property type="entry name" value="PBV_CP"/>
    <property type="match status" value="1"/>
</dbReference>
<dbReference type="GeneID" id="80549738"/>
<reference evidence="2 3" key="1">
    <citation type="journal article" date="2015" name="J. Gen. Virol.">
        <title>Exploring the virome of diseased horses.</title>
        <authorList>
            <person name="Li L."/>
            <person name="Giannitti F."/>
            <person name="Low J."/>
            <person name="Keyes C."/>
            <person name="Ullmann L.S."/>
            <person name="Deng X."/>
            <person name="Aleman M."/>
            <person name="Pesavento P.A."/>
            <person name="Pusterla N."/>
            <person name="Delwart E."/>
        </authorList>
    </citation>
    <scope>NUCLEOTIDE SEQUENCE [LARGE SCALE GENOMIC DNA]</scope>
    <source>
        <strain evidence="2">Horse 3</strain>
    </source>
</reference>
<accession>A0A0H4AQ74</accession>
<protein>
    <submittedName>
        <fullName evidence="2">Capsid protein</fullName>
    </submittedName>
</protein>
<dbReference type="InterPro" id="IPR049178">
    <property type="entry name" value="CP_picobirnavirus_sf"/>
</dbReference>
<dbReference type="InterPro" id="IPR048835">
    <property type="entry name" value="CP_picobirnavirus"/>
</dbReference>
<dbReference type="EMBL" id="KR902508">
    <property type="protein sequence ID" value="AKN50626.1"/>
    <property type="molecule type" value="Genomic_RNA"/>
</dbReference>
<dbReference type="Proteomes" id="UP000503478">
    <property type="component" value="Genome"/>
</dbReference>
<organism evidence="2 3">
    <name type="scientific">Picobirnavirus Equ3</name>
    <dbReference type="NCBI Taxonomy" id="1673646"/>
    <lineage>
        <taxon>Viruses</taxon>
        <taxon>Riboviria</taxon>
        <taxon>Orthornavirae</taxon>
        <taxon>Pisuviricota</taxon>
        <taxon>Duplopiviricetes</taxon>
        <taxon>Durnavirales</taxon>
        <taxon>Picobirnaviridae</taxon>
        <taxon>Orthopicobirnavirus</taxon>
        <taxon>Orthopicobirnavirus equi</taxon>
    </lineage>
</organism>
<evidence type="ECO:0000256" key="1">
    <source>
        <dbReference type="SAM" id="MobiDB-lite"/>
    </source>
</evidence>
<dbReference type="Gene3D" id="1.20.140.120">
    <property type="match status" value="2"/>
</dbReference>
<keyword evidence="3" id="KW-1185">Reference proteome</keyword>
<evidence type="ECO:0000313" key="2">
    <source>
        <dbReference type="EMBL" id="AKN50626.1"/>
    </source>
</evidence>
<evidence type="ECO:0000313" key="3">
    <source>
        <dbReference type="Proteomes" id="UP000503478"/>
    </source>
</evidence>